<keyword evidence="1" id="KW-0479">Metal-binding</keyword>
<keyword evidence="1" id="KW-0863">Zinc-finger</keyword>
<reference evidence="4 5" key="1">
    <citation type="submission" date="2019-10" db="EMBL/GenBank/DDBJ databases">
        <authorList>
            <person name="Palmer J.M."/>
        </authorList>
    </citation>
    <scope>NUCLEOTIDE SEQUENCE [LARGE SCALE GENOMIC DNA]</scope>
    <source>
        <strain evidence="4 5">TWF730</strain>
    </source>
</reference>
<dbReference type="PROSITE" id="PS00028">
    <property type="entry name" value="ZINC_FINGER_C2H2_1"/>
    <property type="match status" value="1"/>
</dbReference>
<organism evidence="4 5">
    <name type="scientific">Orbilia blumenaviensis</name>
    <dbReference type="NCBI Taxonomy" id="1796055"/>
    <lineage>
        <taxon>Eukaryota</taxon>
        <taxon>Fungi</taxon>
        <taxon>Dikarya</taxon>
        <taxon>Ascomycota</taxon>
        <taxon>Pezizomycotina</taxon>
        <taxon>Orbiliomycetes</taxon>
        <taxon>Orbiliales</taxon>
        <taxon>Orbiliaceae</taxon>
        <taxon>Orbilia</taxon>
    </lineage>
</organism>
<evidence type="ECO:0000313" key="5">
    <source>
        <dbReference type="Proteomes" id="UP001373714"/>
    </source>
</evidence>
<dbReference type="GO" id="GO:0008270">
    <property type="term" value="F:zinc ion binding"/>
    <property type="evidence" value="ECO:0007669"/>
    <property type="project" value="UniProtKB-KW"/>
</dbReference>
<dbReference type="AlphaFoldDB" id="A0AAV9VNU4"/>
<dbReference type="Gene3D" id="3.30.160.60">
    <property type="entry name" value="Classic Zinc Finger"/>
    <property type="match status" value="1"/>
</dbReference>
<keyword evidence="1" id="KW-0862">Zinc</keyword>
<dbReference type="SUPFAM" id="SSF57667">
    <property type="entry name" value="beta-beta-alpha zinc fingers"/>
    <property type="match status" value="1"/>
</dbReference>
<sequence>MPCCGCFHQNQPVEARRRSRRHGFADNGIQHLRDHICHVCGNAFHSALEVEEHFKIAHGYPCGTCQKKCRSSGGLKLHQKIHRFPANDSRNEEDIVYRSRASQPPPRRSRPHRQDIEAYNDDGSIEPNTPNLPAPRVCHTCTRPFRRTSAYLRHLENSRCGPGKTRIYEVIRKLDTNNLITPPIIRRENPFKRLWLCFLCPQDPGF</sequence>
<feature type="domain" description="C2H2-type" evidence="3">
    <location>
        <begin position="60"/>
        <end position="82"/>
    </location>
</feature>
<keyword evidence="5" id="KW-1185">Reference proteome</keyword>
<evidence type="ECO:0000259" key="3">
    <source>
        <dbReference type="PROSITE" id="PS50157"/>
    </source>
</evidence>
<dbReference type="InterPro" id="IPR013087">
    <property type="entry name" value="Znf_C2H2_type"/>
</dbReference>
<protein>
    <recommendedName>
        <fullName evidence="3">C2H2-type domain-containing protein</fullName>
    </recommendedName>
</protein>
<comment type="caution">
    <text evidence="4">The sequence shown here is derived from an EMBL/GenBank/DDBJ whole genome shotgun (WGS) entry which is preliminary data.</text>
</comment>
<evidence type="ECO:0000256" key="1">
    <source>
        <dbReference type="PROSITE-ProRule" id="PRU00042"/>
    </source>
</evidence>
<dbReference type="EMBL" id="JAVHNS010000001">
    <property type="protein sequence ID" value="KAK6363774.1"/>
    <property type="molecule type" value="Genomic_DNA"/>
</dbReference>
<dbReference type="PROSITE" id="PS50157">
    <property type="entry name" value="ZINC_FINGER_C2H2_2"/>
    <property type="match status" value="1"/>
</dbReference>
<evidence type="ECO:0000313" key="4">
    <source>
        <dbReference type="EMBL" id="KAK6363774.1"/>
    </source>
</evidence>
<gene>
    <name evidence="4" type="ORF">TWF730_001189</name>
</gene>
<dbReference type="Proteomes" id="UP001373714">
    <property type="component" value="Unassembled WGS sequence"/>
</dbReference>
<accession>A0AAV9VNU4</accession>
<proteinExistence type="predicted"/>
<dbReference type="Pfam" id="PF00096">
    <property type="entry name" value="zf-C2H2"/>
    <property type="match status" value="1"/>
</dbReference>
<dbReference type="SMART" id="SM00355">
    <property type="entry name" value="ZnF_C2H2"/>
    <property type="match status" value="3"/>
</dbReference>
<dbReference type="InterPro" id="IPR036236">
    <property type="entry name" value="Znf_C2H2_sf"/>
</dbReference>
<name>A0AAV9VNU4_9PEZI</name>
<evidence type="ECO:0000256" key="2">
    <source>
        <dbReference type="SAM" id="MobiDB-lite"/>
    </source>
</evidence>
<feature type="region of interest" description="Disordered" evidence="2">
    <location>
        <begin position="83"/>
        <end position="131"/>
    </location>
</feature>